<dbReference type="Proteomes" id="UP001374584">
    <property type="component" value="Unassembled WGS sequence"/>
</dbReference>
<evidence type="ECO:0000313" key="1">
    <source>
        <dbReference type="EMBL" id="KAK7348002.1"/>
    </source>
</evidence>
<dbReference type="AlphaFoldDB" id="A0AAN9QU49"/>
<evidence type="ECO:0000313" key="2">
    <source>
        <dbReference type="Proteomes" id="UP001374584"/>
    </source>
</evidence>
<reference evidence="1 2" key="1">
    <citation type="submission" date="2024-01" db="EMBL/GenBank/DDBJ databases">
        <title>The genomes of 5 underutilized Papilionoideae crops provide insights into root nodulation and disease resistanc.</title>
        <authorList>
            <person name="Jiang F."/>
        </authorList>
    </citation>
    <scope>NUCLEOTIDE SEQUENCE [LARGE SCALE GENOMIC DNA]</scope>
    <source>
        <strain evidence="1">JINMINGXINNONG_FW02</strain>
        <tissue evidence="1">Leaves</tissue>
    </source>
</reference>
<gene>
    <name evidence="1" type="ORF">VNO80_22550</name>
</gene>
<protein>
    <submittedName>
        <fullName evidence="1">Uncharacterized protein</fullName>
    </submittedName>
</protein>
<keyword evidence="2" id="KW-1185">Reference proteome</keyword>
<accession>A0AAN9QU49</accession>
<dbReference type="EMBL" id="JAYMYR010000008">
    <property type="protein sequence ID" value="KAK7348002.1"/>
    <property type="molecule type" value="Genomic_DNA"/>
</dbReference>
<organism evidence="1 2">
    <name type="scientific">Phaseolus coccineus</name>
    <name type="common">Scarlet runner bean</name>
    <name type="synonym">Phaseolus multiflorus</name>
    <dbReference type="NCBI Taxonomy" id="3886"/>
    <lineage>
        <taxon>Eukaryota</taxon>
        <taxon>Viridiplantae</taxon>
        <taxon>Streptophyta</taxon>
        <taxon>Embryophyta</taxon>
        <taxon>Tracheophyta</taxon>
        <taxon>Spermatophyta</taxon>
        <taxon>Magnoliopsida</taxon>
        <taxon>eudicotyledons</taxon>
        <taxon>Gunneridae</taxon>
        <taxon>Pentapetalae</taxon>
        <taxon>rosids</taxon>
        <taxon>fabids</taxon>
        <taxon>Fabales</taxon>
        <taxon>Fabaceae</taxon>
        <taxon>Papilionoideae</taxon>
        <taxon>50 kb inversion clade</taxon>
        <taxon>NPAAA clade</taxon>
        <taxon>indigoferoid/millettioid clade</taxon>
        <taxon>Phaseoleae</taxon>
        <taxon>Phaseolus</taxon>
    </lineage>
</organism>
<sequence>MTVIYSRKFEWLFERWTQAGYGIHTLKKMNKSEAVLLESNTLCLHFPILISFPADCCAGKRWNLPYKMQTHSRQYARAGAQN</sequence>
<proteinExistence type="predicted"/>
<name>A0AAN9QU49_PHACN</name>
<comment type="caution">
    <text evidence="1">The sequence shown here is derived from an EMBL/GenBank/DDBJ whole genome shotgun (WGS) entry which is preliminary data.</text>
</comment>